<evidence type="ECO:0000313" key="1">
    <source>
        <dbReference type="EMBL" id="ACD82198.1"/>
    </source>
</evidence>
<reference evidence="1 2" key="1">
    <citation type="journal article" date="2008" name="Biol. Direct">
        <title>Complete genome sequence of the extremely acidophilic methanotroph isolate V4, Methylacidiphilum infernorum, a representative of the bacterial phylum Verrucomicrobia.</title>
        <authorList>
            <person name="Hou S."/>
            <person name="Makarova K.S."/>
            <person name="Saw J.H."/>
            <person name="Senin P."/>
            <person name="Ly B.V."/>
            <person name="Zhou Z."/>
            <person name="Ren Y."/>
            <person name="Wang J."/>
            <person name="Galperin M.Y."/>
            <person name="Omelchenko M.V."/>
            <person name="Wolf Y.I."/>
            <person name="Yutin N."/>
            <person name="Koonin E.V."/>
            <person name="Stott M.B."/>
            <person name="Mountain B.W."/>
            <person name="Crowe M.A."/>
            <person name="Smirnova A.V."/>
            <person name="Dunfield P.F."/>
            <person name="Feng L."/>
            <person name="Wang L."/>
            <person name="Alam M."/>
        </authorList>
    </citation>
    <scope>NUCLEOTIDE SEQUENCE [LARGE SCALE GENOMIC DNA]</scope>
    <source>
        <strain evidence="2">Isolate V4</strain>
    </source>
</reference>
<gene>
    <name evidence="1" type="primary">fic</name>
    <name evidence="1" type="ordered locus">Minf_0138</name>
</gene>
<sequence length="69" mass="7644">MLPWESLRAFPVSNCKKFDMNHLLAIHQFLFGGVYPWAGELCKLTITQGDPFFAGEAAVRGRLPFSSAG</sequence>
<dbReference type="AlphaFoldDB" id="B3DX58"/>
<dbReference type="SUPFAM" id="SSF140931">
    <property type="entry name" value="Fic-like"/>
    <property type="match status" value="1"/>
</dbReference>
<name>B3DX58_METI4</name>
<dbReference type="Proteomes" id="UP000009149">
    <property type="component" value="Chromosome"/>
</dbReference>
<organism evidence="1 2">
    <name type="scientific">Methylacidiphilum infernorum (isolate V4)</name>
    <name type="common">Methylokorus infernorum (strain V4)</name>
    <dbReference type="NCBI Taxonomy" id="481448"/>
    <lineage>
        <taxon>Bacteria</taxon>
        <taxon>Pseudomonadati</taxon>
        <taxon>Verrucomicrobiota</taxon>
        <taxon>Methylacidiphilae</taxon>
        <taxon>Methylacidiphilales</taxon>
        <taxon>Methylacidiphilaceae</taxon>
        <taxon>Methylacidiphilum (ex Ratnadevi et al. 2023)</taxon>
    </lineage>
</organism>
<protein>
    <submittedName>
        <fullName evidence="1">Fic family protein</fullName>
    </submittedName>
</protein>
<accession>B3DX58</accession>
<evidence type="ECO:0000313" key="2">
    <source>
        <dbReference type="Proteomes" id="UP000009149"/>
    </source>
</evidence>
<dbReference type="InterPro" id="IPR036597">
    <property type="entry name" value="Fido-like_dom_sf"/>
</dbReference>
<dbReference type="eggNOG" id="COG2184">
    <property type="taxonomic scope" value="Bacteria"/>
</dbReference>
<dbReference type="KEGG" id="min:Minf_0138"/>
<dbReference type="Gene3D" id="1.10.3290.10">
    <property type="entry name" value="Fido-like domain"/>
    <property type="match status" value="1"/>
</dbReference>
<dbReference type="EMBL" id="CP000975">
    <property type="protein sequence ID" value="ACD82198.1"/>
    <property type="molecule type" value="Genomic_DNA"/>
</dbReference>
<proteinExistence type="predicted"/>
<dbReference type="STRING" id="481448.Minf_0138"/>
<dbReference type="HOGENOM" id="CLU_2771147_0_0_0"/>